<reference evidence="1 2" key="1">
    <citation type="submission" date="2017-12" db="EMBL/GenBank/DDBJ databases">
        <title>Hemimetabolous genomes reveal molecular basis of termite eusociality.</title>
        <authorList>
            <person name="Harrison M.C."/>
            <person name="Jongepier E."/>
            <person name="Robertson H.M."/>
            <person name="Arning N."/>
            <person name="Bitard-Feildel T."/>
            <person name="Chao H."/>
            <person name="Childers C.P."/>
            <person name="Dinh H."/>
            <person name="Doddapaneni H."/>
            <person name="Dugan S."/>
            <person name="Gowin J."/>
            <person name="Greiner C."/>
            <person name="Han Y."/>
            <person name="Hu H."/>
            <person name="Hughes D.S.T."/>
            <person name="Huylmans A.-K."/>
            <person name="Kemena C."/>
            <person name="Kremer L.P.M."/>
            <person name="Lee S.L."/>
            <person name="Lopez-Ezquerra A."/>
            <person name="Mallet L."/>
            <person name="Monroy-Kuhn J.M."/>
            <person name="Moser A."/>
            <person name="Murali S.C."/>
            <person name="Muzny D.M."/>
            <person name="Otani S."/>
            <person name="Piulachs M.-D."/>
            <person name="Poelchau M."/>
            <person name="Qu J."/>
            <person name="Schaub F."/>
            <person name="Wada-Katsumata A."/>
            <person name="Worley K.C."/>
            <person name="Xie Q."/>
            <person name="Ylla G."/>
            <person name="Poulsen M."/>
            <person name="Gibbs R.A."/>
            <person name="Schal C."/>
            <person name="Richards S."/>
            <person name="Belles X."/>
            <person name="Korb J."/>
            <person name="Bornberg-Bauer E."/>
        </authorList>
    </citation>
    <scope>NUCLEOTIDE SEQUENCE [LARGE SCALE GENOMIC DNA]</scope>
    <source>
        <tissue evidence="1">Whole body</tissue>
    </source>
</reference>
<gene>
    <name evidence="1" type="ORF">B7P43_G02454</name>
</gene>
<dbReference type="PANTHER" id="PTHR47326">
    <property type="entry name" value="TRANSPOSABLE ELEMENT TC3 TRANSPOSASE-LIKE PROTEIN"/>
    <property type="match status" value="1"/>
</dbReference>
<organism evidence="1 2">
    <name type="scientific">Cryptotermes secundus</name>
    <dbReference type="NCBI Taxonomy" id="105785"/>
    <lineage>
        <taxon>Eukaryota</taxon>
        <taxon>Metazoa</taxon>
        <taxon>Ecdysozoa</taxon>
        <taxon>Arthropoda</taxon>
        <taxon>Hexapoda</taxon>
        <taxon>Insecta</taxon>
        <taxon>Pterygota</taxon>
        <taxon>Neoptera</taxon>
        <taxon>Polyneoptera</taxon>
        <taxon>Dictyoptera</taxon>
        <taxon>Blattodea</taxon>
        <taxon>Blattoidea</taxon>
        <taxon>Termitoidae</taxon>
        <taxon>Kalotermitidae</taxon>
        <taxon>Cryptotermitinae</taxon>
        <taxon>Cryptotermes</taxon>
    </lineage>
</organism>
<sequence length="236" mass="28292">MATPQHKPFCILQLSKKEFVSAVQRAFRRRFGIDPPRPKEHRRWYRQFEETGCVCKGKRTGRPRTSEENLRRIQESFARSPCKYIRASRDLAISHNIVWPVLKWKGRRVEFCDAMLRNMEDDRFLPHLIFSDEATFHLSGKVYRHNVRIWRTQNPRKTVEHEPDSPKVNVFCAISQRKGYGPYFFKRETVAGRLYLKMLREWLFPQLKADYDDFYQQVRDFLNAPLPQNWIGRMGP</sequence>
<dbReference type="PANTHER" id="PTHR47326:SF1">
    <property type="entry name" value="HTH PSQ-TYPE DOMAIN-CONTAINING PROTEIN"/>
    <property type="match status" value="1"/>
</dbReference>
<dbReference type="Proteomes" id="UP000235965">
    <property type="component" value="Unassembled WGS sequence"/>
</dbReference>
<evidence type="ECO:0000313" key="2">
    <source>
        <dbReference type="Proteomes" id="UP000235965"/>
    </source>
</evidence>
<keyword evidence="2" id="KW-1185">Reference proteome</keyword>
<dbReference type="InParanoid" id="A0A2J7QVD5"/>
<accession>A0A2J7QVD5</accession>
<evidence type="ECO:0000313" key="1">
    <source>
        <dbReference type="EMBL" id="PNF32531.1"/>
    </source>
</evidence>
<proteinExistence type="predicted"/>
<dbReference type="GO" id="GO:0003676">
    <property type="term" value="F:nucleic acid binding"/>
    <property type="evidence" value="ECO:0007669"/>
    <property type="project" value="InterPro"/>
</dbReference>
<dbReference type="EMBL" id="NEVH01010477">
    <property type="protein sequence ID" value="PNF32531.1"/>
    <property type="molecule type" value="Genomic_DNA"/>
</dbReference>
<dbReference type="InterPro" id="IPR036397">
    <property type="entry name" value="RNaseH_sf"/>
</dbReference>
<dbReference type="AlphaFoldDB" id="A0A2J7QVD5"/>
<protein>
    <submittedName>
        <fullName evidence="1">Uncharacterized protein</fullName>
    </submittedName>
</protein>
<name>A0A2J7QVD5_9NEOP</name>
<dbReference type="Gene3D" id="3.30.420.10">
    <property type="entry name" value="Ribonuclease H-like superfamily/Ribonuclease H"/>
    <property type="match status" value="1"/>
</dbReference>
<comment type="caution">
    <text evidence="1">The sequence shown here is derived from an EMBL/GenBank/DDBJ whole genome shotgun (WGS) entry which is preliminary data.</text>
</comment>
<dbReference type="STRING" id="105785.A0A2J7QVD5"/>